<keyword evidence="1" id="KW-0732">Signal</keyword>
<evidence type="ECO:0000256" key="1">
    <source>
        <dbReference type="SAM" id="SignalP"/>
    </source>
</evidence>
<gene>
    <name evidence="3" type="ORF">CA834_10085</name>
</gene>
<keyword evidence="4" id="KW-1185">Reference proteome</keyword>
<dbReference type="Pfam" id="PF00578">
    <property type="entry name" value="AhpC-TSA"/>
    <property type="match status" value="1"/>
</dbReference>
<dbReference type="InterPro" id="IPR036249">
    <property type="entry name" value="Thioredoxin-like_sf"/>
</dbReference>
<dbReference type="OrthoDB" id="743079at2"/>
<dbReference type="InterPro" id="IPR000866">
    <property type="entry name" value="AhpC/TSA"/>
</dbReference>
<proteinExistence type="predicted"/>
<dbReference type="InterPro" id="IPR013766">
    <property type="entry name" value="Thioredoxin_domain"/>
</dbReference>
<dbReference type="RefSeq" id="WP_094968582.1">
    <property type="nucleotide sequence ID" value="NZ_NGJN01000005.1"/>
</dbReference>
<dbReference type="CDD" id="cd02966">
    <property type="entry name" value="TlpA_like_family"/>
    <property type="match status" value="1"/>
</dbReference>
<accession>A0A265URY7</accession>
<dbReference type="EMBL" id="NGJN01000005">
    <property type="protein sequence ID" value="OZV67992.1"/>
    <property type="molecule type" value="Genomic_DNA"/>
</dbReference>
<organism evidence="3 4">
    <name type="scientific">Winogradskyella aurantia</name>
    <dbReference type="NCBI Taxonomy" id="1915063"/>
    <lineage>
        <taxon>Bacteria</taxon>
        <taxon>Pseudomonadati</taxon>
        <taxon>Bacteroidota</taxon>
        <taxon>Flavobacteriia</taxon>
        <taxon>Flavobacteriales</taxon>
        <taxon>Flavobacteriaceae</taxon>
        <taxon>Winogradskyella</taxon>
    </lineage>
</organism>
<dbReference type="PROSITE" id="PS51352">
    <property type="entry name" value="THIOREDOXIN_2"/>
    <property type="match status" value="1"/>
</dbReference>
<evidence type="ECO:0000259" key="2">
    <source>
        <dbReference type="PROSITE" id="PS51352"/>
    </source>
</evidence>
<comment type="caution">
    <text evidence="3">The sequence shown here is derived from an EMBL/GenBank/DDBJ whole genome shotgun (WGS) entry which is preliminary data.</text>
</comment>
<name>A0A265URY7_9FLAO</name>
<protein>
    <recommendedName>
        <fullName evidence="2">Thioredoxin domain-containing protein</fullName>
    </recommendedName>
</protein>
<evidence type="ECO:0000313" key="3">
    <source>
        <dbReference type="EMBL" id="OZV67992.1"/>
    </source>
</evidence>
<dbReference type="GO" id="GO:0016491">
    <property type="term" value="F:oxidoreductase activity"/>
    <property type="evidence" value="ECO:0007669"/>
    <property type="project" value="InterPro"/>
</dbReference>
<feature type="chain" id="PRO_5013374715" description="Thioredoxin domain-containing protein" evidence="1">
    <location>
        <begin position="21"/>
        <end position="460"/>
    </location>
</feature>
<dbReference type="AlphaFoldDB" id="A0A265URY7"/>
<dbReference type="PANTHER" id="PTHR42852:SF13">
    <property type="entry name" value="PROTEIN DIPZ"/>
    <property type="match status" value="1"/>
</dbReference>
<dbReference type="Gene3D" id="3.40.30.10">
    <property type="entry name" value="Glutaredoxin"/>
    <property type="match status" value="1"/>
</dbReference>
<dbReference type="SUPFAM" id="SSF52833">
    <property type="entry name" value="Thioredoxin-like"/>
    <property type="match status" value="1"/>
</dbReference>
<dbReference type="InterPro" id="IPR050553">
    <property type="entry name" value="Thioredoxin_ResA/DsbE_sf"/>
</dbReference>
<sequence>MKTAISLVLVALLCCSSCQKKSEASSYSNPSISGKISNPGKHKLKLFDFLGKSQWQQDIEVMDSAFTVNLNINTPVFKTLAYGNTRKDIFLKPNKSLIVYIQEGTFKYDGDLAHENSILDAVSSRLQTVDFPFVSSQPLEVAKKYIDSLEEDSYKLLQELTSTNPTSSDFQDYTKAYIKYDLAFLKLMLGERKDEQPDNYYDFLNTTTLSKPELLDISKYRSFLVYYLERETNLRVQQLDAKQQKSPEVEFNESLKVIEELENEAIRAYCFYNAMIMKLKESGINDFEEHYQYFITTNTDPYYKAQMEMAYAEKKKIAPGQPAPEFTLKDVDGNMVSLGDFKGKYVYLDFWQTLCPRSARELPHYLKLQSEYNTENIAFVSISVNEDENVWRDYVKAKKNVGTSLRATEYFDSEVYKEYQVNGLPSFVLIDTEGKIIDSVADKPSSEEIRETLNELLHAN</sequence>
<feature type="signal peptide" evidence="1">
    <location>
        <begin position="1"/>
        <end position="20"/>
    </location>
</feature>
<evidence type="ECO:0000313" key="4">
    <source>
        <dbReference type="Proteomes" id="UP000216840"/>
    </source>
</evidence>
<feature type="domain" description="Thioredoxin" evidence="2">
    <location>
        <begin position="317"/>
        <end position="458"/>
    </location>
</feature>
<reference evidence="3 4" key="1">
    <citation type="submission" date="2017-05" db="EMBL/GenBank/DDBJ databases">
        <title>The draft genome sequence of Idiomarina salinarum WNB302.</title>
        <authorList>
            <person name="Sun Y."/>
            <person name="Chen B."/>
            <person name="Du Z."/>
        </authorList>
    </citation>
    <scope>NUCLEOTIDE SEQUENCE [LARGE SCALE GENOMIC DNA]</scope>
    <source>
        <strain evidence="3 4">WNB302</strain>
    </source>
</reference>
<dbReference type="GO" id="GO:0016209">
    <property type="term" value="F:antioxidant activity"/>
    <property type="evidence" value="ECO:0007669"/>
    <property type="project" value="InterPro"/>
</dbReference>
<dbReference type="PANTHER" id="PTHR42852">
    <property type="entry name" value="THIOL:DISULFIDE INTERCHANGE PROTEIN DSBE"/>
    <property type="match status" value="1"/>
</dbReference>
<dbReference type="Proteomes" id="UP000216840">
    <property type="component" value="Unassembled WGS sequence"/>
</dbReference>